<evidence type="ECO:0000259" key="2">
    <source>
        <dbReference type="Pfam" id="PF23247"/>
    </source>
</evidence>
<dbReference type="InterPro" id="IPR032675">
    <property type="entry name" value="LRR_dom_sf"/>
</dbReference>
<proteinExistence type="predicted"/>
<feature type="domain" description="Disease resistance protein At4g27190-like leucine-rich repeats" evidence="2">
    <location>
        <begin position="683"/>
        <end position="814"/>
    </location>
</feature>
<name>A0ABY9D5U3_VITVI</name>
<feature type="domain" description="Disease resistance protein At4g27190-like leucine-rich repeats" evidence="2">
    <location>
        <begin position="1013"/>
        <end position="1090"/>
    </location>
</feature>
<evidence type="ECO:0000313" key="4">
    <source>
        <dbReference type="Proteomes" id="UP001227230"/>
    </source>
</evidence>
<feature type="domain" description="Disease resistance protein At4g27190-like leucine-rich repeats" evidence="2">
    <location>
        <begin position="832"/>
        <end position="875"/>
    </location>
</feature>
<dbReference type="Proteomes" id="UP001227230">
    <property type="component" value="Chromosome 14"/>
</dbReference>
<feature type="domain" description="Disease resistance protein At4g27190-like leucine-rich repeats" evidence="2">
    <location>
        <begin position="1128"/>
        <end position="1249"/>
    </location>
</feature>
<dbReference type="InterPro" id="IPR057135">
    <property type="entry name" value="At4g27190-like_LRR"/>
</dbReference>
<accession>A0ABY9D5U3</accession>
<gene>
    <name evidence="3" type="ORF">VitviT2T_021075</name>
</gene>
<dbReference type="Pfam" id="PF23247">
    <property type="entry name" value="LRR_RPS2"/>
    <property type="match status" value="10"/>
</dbReference>
<feature type="domain" description="Disease resistance protein At4g27190-like leucine-rich repeats" evidence="2">
    <location>
        <begin position="435"/>
        <end position="581"/>
    </location>
</feature>
<feature type="domain" description="Disease resistance protein At4g27190-like leucine-rich repeats" evidence="2">
    <location>
        <begin position="889"/>
        <end position="935"/>
    </location>
</feature>
<dbReference type="SUPFAM" id="SSF52047">
    <property type="entry name" value="RNI-like"/>
    <property type="match status" value="2"/>
</dbReference>
<organism evidence="3 4">
    <name type="scientific">Vitis vinifera</name>
    <name type="common">Grape</name>
    <dbReference type="NCBI Taxonomy" id="29760"/>
    <lineage>
        <taxon>Eukaryota</taxon>
        <taxon>Viridiplantae</taxon>
        <taxon>Streptophyta</taxon>
        <taxon>Embryophyta</taxon>
        <taxon>Tracheophyta</taxon>
        <taxon>Spermatophyta</taxon>
        <taxon>Magnoliopsida</taxon>
        <taxon>eudicotyledons</taxon>
        <taxon>Gunneridae</taxon>
        <taxon>Pentapetalae</taxon>
        <taxon>rosids</taxon>
        <taxon>Vitales</taxon>
        <taxon>Vitaceae</taxon>
        <taxon>Viteae</taxon>
        <taxon>Vitis</taxon>
    </lineage>
</organism>
<dbReference type="EMBL" id="CP126661">
    <property type="protein sequence ID" value="WKA02929.1"/>
    <property type="molecule type" value="Genomic_DNA"/>
</dbReference>
<feature type="domain" description="Disease resistance protein At4g27190-like leucine-rich repeats" evidence="2">
    <location>
        <begin position="950"/>
        <end position="996"/>
    </location>
</feature>
<dbReference type="PANTHER" id="PTHR33463">
    <property type="entry name" value="NB-ARC DOMAIN-CONTAINING PROTEIN-RELATED"/>
    <property type="match status" value="1"/>
</dbReference>
<dbReference type="PANTHER" id="PTHR33463:SF136">
    <property type="entry name" value="NB-ARC DOMAIN-CONTAINING PROTEIN"/>
    <property type="match status" value="1"/>
</dbReference>
<sequence>MGSLQVSFPNLEILKLSGLFKLTRIWDRQLPLSSFCNLCFLEVEKCPLLLNVVPNYLIASLQNLEKLNVEKCDQLQEVFDLEGLDNADHGQARMLSMLEELKLIDLPKLRYIWNKDLQQISCFQNLELLHVKQCASLTHLFSSGMALDLERLKDLCVEHCSMIKEIIMVEDRVADKIIFPQTTQLSLLSLPNLTSFYRGTRTHEKVHMEDCDILACVLFHEKVSFPNLEILKLSELSKLTEIWDRRLPLSSFCNLHILEVKKCPLLFNVVPNNLIASLQNLEKLNVEKCDQLKEVFDLEGLDHTDYENARMLSKLEELKLIDLPQLGHICNKDLRQISFFQNLRVLQLKQCDSLMYLFSASMALGLVQLDHLWVEHCSQIKEIIKVEDGIADKIKFPQTTQLSLLSLPMLTSFYLRTQAPRVLFNDEVAFPSLGDLDISNLDSVEKIWHNEFVADSFGKLKRLSVRSCQKLQNVIPSNMLKRLPSLQILKIVDSNSLEEIFDLESIDSKESHDIPTLQLRELCLDNLEKLKRVWNKAPQGLLTYPNLKSIQVSHCPSLIIPYEGYVVRSLMQVKEEDMNSCGVKEIVSHEDMAKVVSMFFFPEVTSLTSSCLKQLECFYLGLHNLEWPMLKTLEVESHESLEKLASELDKPVKQPIFLCDKVAFPNLEFLNLSLKLEKMKDLHVLFGALSNLKILIVENCPFLSSLFSPQFIQCLNNLKKLTVKKCDLLEEVFDLKGLAHGDDEHVETLSKLEDVSLIDLPQLRDICNDSPLQVLCFQNLKSLEVKQCNSVMYLFSPSMVLGLVQLQDLHIEHCPALKEIFTVEGRDTDNWPPQVSCFQNLKSLQVKQCDSLMYLFPYSVALGLGQLQELCIDHCSKMKKIIMEDGDVDNRPQQVSSLHNLKFVRVKQCDSLMYLFSPSMALGLVQLQDLCIEHCPTMTEIVTGEDRDFDNQPPLVSCFQNLKSVQVKQCDSLMYLFSSSFALALVQLQDLCIEHCYTMKEIVREYRDVDSRHPQVSCFGNLKFIQVKRCDNLMYLFSSSFALALEQLQDLRIEHCDTMKEIVAAEKGVTDEIIFPQITRVSLLKLPKLTSFHLEKIHVGDSNKVPGVLFNEQVSFPSLVFLYVSGLDNVEKIWHNQLLANSFSKLKEMKVENCNELQNISTSNVLNWLPSLKFLRIASCGKLREVFDLDVTNVQEDVTDNRLSRLVLDDLQNLEHICDKVLGKKLCLQNLKSLEVSKCASMKKLFSPYTELEVVGEIIRQEEGAEEVIDKIDFPELTSLSLKSLPSLASFYPGSHTVLFNEKVAFPNLVSLHISGLDNIKEIWNNNPTANSFSRLEEVKVEYCNKLQNGLPLFVLKWLSSLQFLRIANCGQLKKVFDLGRAGILDNETATQLNKLELHNLPLLQYIWNKDPYGILTFQNLAFVEVFGCHGLESHFPADNLVRDLSQLEKQLIRSRWTKDLREKDKGEDFVFPEHPSSRLVAFPDLEELSVTANSQQNPSNYKFWRYAGFAPCFPSFQEKDMLL</sequence>
<protein>
    <recommendedName>
        <fullName evidence="2">Disease resistance protein At4g27190-like leucine-rich repeats domain-containing protein</fullName>
    </recommendedName>
</protein>
<evidence type="ECO:0000313" key="3">
    <source>
        <dbReference type="EMBL" id="WKA02929.1"/>
    </source>
</evidence>
<keyword evidence="4" id="KW-1185">Reference proteome</keyword>
<reference evidence="3 4" key="1">
    <citation type="journal article" date="2023" name="Hortic Res">
        <title>The complete reference genome for grapevine (Vitis vinifera L.) genetics and breeding.</title>
        <authorList>
            <person name="Shi X."/>
            <person name="Cao S."/>
            <person name="Wang X."/>
            <person name="Huang S."/>
            <person name="Wang Y."/>
            <person name="Liu Z."/>
            <person name="Liu W."/>
            <person name="Leng X."/>
            <person name="Peng Y."/>
            <person name="Wang N."/>
            <person name="Wang Y."/>
            <person name="Ma Z."/>
            <person name="Xu X."/>
            <person name="Zhang F."/>
            <person name="Xue H."/>
            <person name="Zhong H."/>
            <person name="Wang Y."/>
            <person name="Zhang K."/>
            <person name="Velt A."/>
            <person name="Avia K."/>
            <person name="Holtgrawe D."/>
            <person name="Grimplet J."/>
            <person name="Matus J.T."/>
            <person name="Ware D."/>
            <person name="Wu X."/>
            <person name="Wang H."/>
            <person name="Liu C."/>
            <person name="Fang Y."/>
            <person name="Rustenholz C."/>
            <person name="Cheng Z."/>
            <person name="Xiao H."/>
            <person name="Zhou Y."/>
        </authorList>
    </citation>
    <scope>NUCLEOTIDE SEQUENCE [LARGE SCALE GENOMIC DNA]</scope>
    <source>
        <strain evidence="4">cv. Pinot noir / PN40024</strain>
        <tissue evidence="3">Leaf</tissue>
    </source>
</reference>
<dbReference type="InterPro" id="IPR050905">
    <property type="entry name" value="Plant_NBS-LRR"/>
</dbReference>
<evidence type="ECO:0000256" key="1">
    <source>
        <dbReference type="ARBA" id="ARBA00022821"/>
    </source>
</evidence>
<feature type="domain" description="Disease resistance protein At4g27190-like leucine-rich repeats" evidence="2">
    <location>
        <begin position="11"/>
        <end position="160"/>
    </location>
</feature>
<keyword evidence="1" id="KW-0611">Plant defense</keyword>
<feature type="domain" description="Disease resistance protein At4g27190-like leucine-rich repeats" evidence="2">
    <location>
        <begin position="1311"/>
        <end position="1453"/>
    </location>
</feature>
<feature type="domain" description="Disease resistance protein At4g27190-like leucine-rich repeats" evidence="2">
    <location>
        <begin position="228"/>
        <end position="377"/>
    </location>
</feature>
<dbReference type="SUPFAM" id="SSF52058">
    <property type="entry name" value="L domain-like"/>
    <property type="match status" value="1"/>
</dbReference>
<dbReference type="Gene3D" id="3.80.10.10">
    <property type="entry name" value="Ribonuclease Inhibitor"/>
    <property type="match status" value="7"/>
</dbReference>